<dbReference type="SUPFAM" id="SSF51556">
    <property type="entry name" value="Metallo-dependent hydrolases"/>
    <property type="match status" value="1"/>
</dbReference>
<keyword evidence="1" id="KW-0732">Signal</keyword>
<evidence type="ECO:0000313" key="4">
    <source>
        <dbReference type="Proteomes" id="UP001302316"/>
    </source>
</evidence>
<comment type="caution">
    <text evidence="3">The sequence shown here is derived from an EMBL/GenBank/DDBJ whole genome shotgun (WGS) entry which is preliminary data.</text>
</comment>
<dbReference type="Proteomes" id="UP001302316">
    <property type="component" value="Unassembled WGS sequence"/>
</dbReference>
<dbReference type="InterPro" id="IPR006680">
    <property type="entry name" value="Amidohydro-rel"/>
</dbReference>
<dbReference type="Pfam" id="PF01979">
    <property type="entry name" value="Amidohydro_1"/>
    <property type="match status" value="1"/>
</dbReference>
<evidence type="ECO:0000313" key="3">
    <source>
        <dbReference type="EMBL" id="MEA5445880.1"/>
    </source>
</evidence>
<dbReference type="GO" id="GO:0016810">
    <property type="term" value="F:hydrolase activity, acting on carbon-nitrogen (but not peptide) bonds"/>
    <property type="evidence" value="ECO:0007669"/>
    <property type="project" value="InterPro"/>
</dbReference>
<dbReference type="PANTHER" id="PTHR43135">
    <property type="entry name" value="ALPHA-D-RIBOSE 1-METHYLPHOSPHONATE 5-TRIPHOSPHATE DIPHOSPHATASE"/>
    <property type="match status" value="1"/>
</dbReference>
<feature type="domain" description="Amidohydrolase-related" evidence="2">
    <location>
        <begin position="299"/>
        <end position="399"/>
    </location>
</feature>
<sequence>MLRSIALVLLTAWGLAAGPVMAERLAITNATVHTLGEDGVIEEATILVRDGRIEAVGSDLSAPSGVTRIDAEGRIVTPGIIDAHGQIGIVEVGAVSGSNDSSVSGRHFTAAFDVTDAINPASMLIPVNRVEGITRAVVAPGHGSGGTLIAGRGAIIDLGGEGDYVTRSPAAMYASLGETGAQLSGGSRGAAMLHLREALQDARDFADNRSAFERRERRDYALGRLDLEALQPVIEGDMPFIVQVHRASDIRAALRLATDFDLRLVISGGAEAWKVADELAALNVPVLIDPLQNLPGRFESLGATLENAARLHEAGVDFAFATGDSHNARNITQAAGNAVAHGLPHEVALAAVMSQPARIWGIDDRVGRIEAGLDADLVVWDGDPLEVTSYPDHVIIKGREMSMETRHTRLRDRYMNLEDDELPRAYRR</sequence>
<dbReference type="EMBL" id="JAYGII010000016">
    <property type="protein sequence ID" value="MEA5445880.1"/>
    <property type="molecule type" value="Genomic_DNA"/>
</dbReference>
<feature type="signal peptide" evidence="1">
    <location>
        <begin position="1"/>
        <end position="22"/>
    </location>
</feature>
<protein>
    <submittedName>
        <fullName evidence="3">Amidohydrolase family protein</fullName>
    </submittedName>
</protein>
<dbReference type="RefSeq" id="WP_346051744.1">
    <property type="nucleotide sequence ID" value="NZ_JAYGII010000016.1"/>
</dbReference>
<proteinExistence type="predicted"/>
<dbReference type="PANTHER" id="PTHR43135:SF3">
    <property type="entry name" value="ALPHA-D-RIBOSE 1-METHYLPHOSPHONATE 5-TRIPHOSPHATE DIPHOSPHATASE"/>
    <property type="match status" value="1"/>
</dbReference>
<gene>
    <name evidence="3" type="ORF">VCB98_08620</name>
</gene>
<organism evidence="3 4">
    <name type="scientific">Natronospira elongata</name>
    <dbReference type="NCBI Taxonomy" id="3110268"/>
    <lineage>
        <taxon>Bacteria</taxon>
        <taxon>Pseudomonadati</taxon>
        <taxon>Pseudomonadota</taxon>
        <taxon>Gammaproteobacteria</taxon>
        <taxon>Natronospirales</taxon>
        <taxon>Natronospiraceae</taxon>
        <taxon>Natronospira</taxon>
    </lineage>
</organism>
<evidence type="ECO:0000256" key="1">
    <source>
        <dbReference type="SAM" id="SignalP"/>
    </source>
</evidence>
<dbReference type="InterPro" id="IPR051781">
    <property type="entry name" value="Metallo-dep_Hydrolase"/>
</dbReference>
<dbReference type="AlphaFoldDB" id="A0AAP6JF93"/>
<name>A0AAP6JF93_9GAMM</name>
<dbReference type="SUPFAM" id="SSF51338">
    <property type="entry name" value="Composite domain of metallo-dependent hydrolases"/>
    <property type="match status" value="1"/>
</dbReference>
<keyword evidence="4" id="KW-1185">Reference proteome</keyword>
<dbReference type="Gene3D" id="2.30.40.10">
    <property type="entry name" value="Urease, subunit C, domain 1"/>
    <property type="match status" value="1"/>
</dbReference>
<dbReference type="Gene3D" id="3.20.20.140">
    <property type="entry name" value="Metal-dependent hydrolases"/>
    <property type="match status" value="1"/>
</dbReference>
<dbReference type="InterPro" id="IPR032466">
    <property type="entry name" value="Metal_Hydrolase"/>
</dbReference>
<accession>A0AAP6JF93</accession>
<dbReference type="InterPro" id="IPR011059">
    <property type="entry name" value="Metal-dep_hydrolase_composite"/>
</dbReference>
<evidence type="ECO:0000259" key="2">
    <source>
        <dbReference type="Pfam" id="PF01979"/>
    </source>
</evidence>
<feature type="chain" id="PRO_5042873706" evidence="1">
    <location>
        <begin position="23"/>
        <end position="428"/>
    </location>
</feature>
<reference evidence="3 4" key="1">
    <citation type="submission" date="2023-12" db="EMBL/GenBank/DDBJ databases">
        <title>Whole-genome sequencing of halo(alkali)philic microorganisms from hypersaline lakes.</title>
        <authorList>
            <person name="Sorokin D.Y."/>
            <person name="Merkel A.Y."/>
            <person name="Messina E."/>
            <person name="Yakimov M."/>
        </authorList>
    </citation>
    <scope>NUCLEOTIDE SEQUENCE [LARGE SCALE GENOMIC DNA]</scope>
    <source>
        <strain evidence="3 4">AB-CW1</strain>
    </source>
</reference>